<dbReference type="Pfam" id="PF13516">
    <property type="entry name" value="LRR_6"/>
    <property type="match status" value="5"/>
</dbReference>
<dbReference type="PANTHER" id="PTHR24114">
    <property type="entry name" value="LEUCINE RICH REPEAT FAMILY PROTEIN"/>
    <property type="match status" value="1"/>
</dbReference>
<dbReference type="GO" id="GO:0005509">
    <property type="term" value="F:calcium ion binding"/>
    <property type="evidence" value="ECO:0007669"/>
    <property type="project" value="InterPro"/>
</dbReference>
<dbReference type="InterPro" id="IPR052394">
    <property type="entry name" value="LRR-containing"/>
</dbReference>
<dbReference type="InterPro" id="IPR001611">
    <property type="entry name" value="Leu-rich_rpt"/>
</dbReference>
<name>A0A0S4IT30_BODSA</name>
<feature type="domain" description="EF-hand" evidence="1">
    <location>
        <begin position="595"/>
        <end position="630"/>
    </location>
</feature>
<gene>
    <name evidence="2" type="ORF">BSAL_72435</name>
</gene>
<accession>A0A0S4IT30</accession>
<dbReference type="AlphaFoldDB" id="A0A0S4IT30"/>
<keyword evidence="3" id="KW-1185">Reference proteome</keyword>
<evidence type="ECO:0000313" key="3">
    <source>
        <dbReference type="Proteomes" id="UP000051952"/>
    </source>
</evidence>
<evidence type="ECO:0000259" key="1">
    <source>
        <dbReference type="PROSITE" id="PS50222"/>
    </source>
</evidence>
<dbReference type="PROSITE" id="PS50222">
    <property type="entry name" value="EF_HAND_2"/>
    <property type="match status" value="1"/>
</dbReference>
<dbReference type="OrthoDB" id="120976at2759"/>
<organism evidence="2 3">
    <name type="scientific">Bodo saltans</name>
    <name type="common">Flagellated protozoan</name>
    <dbReference type="NCBI Taxonomy" id="75058"/>
    <lineage>
        <taxon>Eukaryota</taxon>
        <taxon>Discoba</taxon>
        <taxon>Euglenozoa</taxon>
        <taxon>Kinetoplastea</taxon>
        <taxon>Metakinetoplastina</taxon>
        <taxon>Eubodonida</taxon>
        <taxon>Bodonidae</taxon>
        <taxon>Bodo</taxon>
    </lineage>
</organism>
<dbReference type="Proteomes" id="UP000051952">
    <property type="component" value="Unassembled WGS sequence"/>
</dbReference>
<dbReference type="Gene3D" id="3.80.10.10">
    <property type="entry name" value="Ribonuclease Inhibitor"/>
    <property type="match status" value="2"/>
</dbReference>
<proteinExistence type="predicted"/>
<dbReference type="InterPro" id="IPR032675">
    <property type="entry name" value="LRR_dom_sf"/>
</dbReference>
<dbReference type="InterPro" id="IPR002048">
    <property type="entry name" value="EF_hand_dom"/>
</dbReference>
<dbReference type="InterPro" id="IPR011992">
    <property type="entry name" value="EF-hand-dom_pair"/>
</dbReference>
<dbReference type="EMBL" id="CYKH01000585">
    <property type="protein sequence ID" value="CUG06370.1"/>
    <property type="molecule type" value="Genomic_DNA"/>
</dbReference>
<sequence>MDDHPPSWENNGLQHLATVVALPHNITRTNFFLPHAHDALAKPVDGVLLARAIVENYTLTSLELYRCQLDVKAMSALAQALSVNKYITYLGLARNRFYTDGGIMVAEMLKVNQTIVSLDLSWNELRDPCAVSLAEALTMNNSLQRLHLDKNRISGDGGSALAQAVASNGKLRMISISQNNINAFGLGFLGKALTAHHGASQLQGLDLGANAVAPEGMFSLFSSLATATRASTLVTLNLGFNKIGGSAILVLGSALMKMPAVRELNLENTLLQYSPELREFCRAVAVHPALVNLSVARNNLGDEGVDCICEALAVAGLVKYLDLSECAITKKSLDESLLKLTKECKQLQTLHLSDNNFSEEGAGASLAKVVGATQSVAFLGLQRCRLGAHGMDGLCATLQFRSPSFTGLSLRGNRFGDAGFAQLLPFVLHHAHLRFLDVAQNELTSFVHPRLCDIFQTNFELPYLVIEDDTVFTPENVKSSWEAVAHRSTTPSGSALLPPLCNAAIEMQTGLPPSAIFATYSAAVGSSMRRQVEESSNLVQGLVPHAGQPVRHCHVWEGDRTGTIPQLGAPGTFSGGPSDAIGVGKLENNIGGLLVSDDQLRREFNRLDVTGNGFLSSADFKKVYRSMEHFGVERSDREIDRVLRHYGGGIDQITFDIFCVVMLKLAQH</sequence>
<dbReference type="VEuPathDB" id="TriTrypDB:BSAL_72435"/>
<dbReference type="SMART" id="SM00368">
    <property type="entry name" value="LRR_RI"/>
    <property type="match status" value="11"/>
</dbReference>
<reference evidence="3" key="1">
    <citation type="submission" date="2015-09" db="EMBL/GenBank/DDBJ databases">
        <authorList>
            <consortium name="Pathogen Informatics"/>
        </authorList>
    </citation>
    <scope>NUCLEOTIDE SEQUENCE [LARGE SCALE GENOMIC DNA]</scope>
    <source>
        <strain evidence="3">Lake Konstanz</strain>
    </source>
</reference>
<protein>
    <submittedName>
        <fullName evidence="2">Leucine-rich repeat protein, putative</fullName>
    </submittedName>
</protein>
<dbReference type="PANTHER" id="PTHR24114:SF2">
    <property type="entry name" value="F-BOX DOMAIN-CONTAINING PROTEIN-RELATED"/>
    <property type="match status" value="1"/>
</dbReference>
<dbReference type="Gene3D" id="1.10.238.10">
    <property type="entry name" value="EF-hand"/>
    <property type="match status" value="1"/>
</dbReference>
<evidence type="ECO:0000313" key="2">
    <source>
        <dbReference type="EMBL" id="CUG06370.1"/>
    </source>
</evidence>
<dbReference type="SUPFAM" id="SSF52047">
    <property type="entry name" value="RNI-like"/>
    <property type="match status" value="2"/>
</dbReference>
<dbReference type="SUPFAM" id="SSF47473">
    <property type="entry name" value="EF-hand"/>
    <property type="match status" value="1"/>
</dbReference>